<protein>
    <recommendedName>
        <fullName evidence="1">Isochorismatase-like domain-containing protein</fullName>
    </recommendedName>
</protein>
<accession>A0A4P6Q0K7</accession>
<dbReference type="Pfam" id="PF00857">
    <property type="entry name" value="Isochorismatase"/>
    <property type="match status" value="1"/>
</dbReference>
<evidence type="ECO:0000259" key="1">
    <source>
        <dbReference type="Pfam" id="PF00857"/>
    </source>
</evidence>
<dbReference type="RefSeq" id="WP_131098278.1">
    <property type="nucleotide sequence ID" value="NZ_CP036455.1"/>
</dbReference>
<keyword evidence="3" id="KW-1185">Reference proteome</keyword>
<dbReference type="SUPFAM" id="SSF52499">
    <property type="entry name" value="Isochorismatase-like hydrolases"/>
    <property type="match status" value="1"/>
</dbReference>
<gene>
    <name evidence="2" type="ORF">EKD16_11150</name>
</gene>
<proteinExistence type="predicted"/>
<feature type="domain" description="Isochorismatase-like" evidence="1">
    <location>
        <begin position="11"/>
        <end position="103"/>
    </location>
</feature>
<dbReference type="KEGG" id="strr:EKD16_11150"/>
<evidence type="ECO:0000313" key="2">
    <source>
        <dbReference type="EMBL" id="QBI54015.1"/>
    </source>
</evidence>
<dbReference type="InterPro" id="IPR000868">
    <property type="entry name" value="Isochorismatase-like_dom"/>
</dbReference>
<dbReference type="EMBL" id="CP036455">
    <property type="protein sequence ID" value="QBI54015.1"/>
    <property type="molecule type" value="Genomic_DNA"/>
</dbReference>
<dbReference type="Gene3D" id="3.40.50.850">
    <property type="entry name" value="Isochorismatase-like"/>
    <property type="match status" value="1"/>
</dbReference>
<dbReference type="InterPro" id="IPR036380">
    <property type="entry name" value="Isochorismatase-like_sf"/>
</dbReference>
<dbReference type="AlphaFoldDB" id="A0A4P6Q0K7"/>
<evidence type="ECO:0000313" key="3">
    <source>
        <dbReference type="Proteomes" id="UP000292235"/>
    </source>
</evidence>
<reference evidence="2 3" key="1">
    <citation type="submission" date="2019-02" db="EMBL/GenBank/DDBJ databases">
        <authorList>
            <person name="Khodamoradi S."/>
            <person name="Hahnke R.L."/>
            <person name="Kaempfer P."/>
            <person name="Schumann P."/>
            <person name="Rohde M."/>
            <person name="Steinert M."/>
            <person name="Luzhetskyy A."/>
            <person name="Wink J."/>
            <person name="Ruckert C."/>
        </authorList>
    </citation>
    <scope>NUCLEOTIDE SEQUENCE [LARGE SCALE GENOMIC DNA]</scope>
    <source>
        <strain evidence="2 3">M2</strain>
    </source>
</reference>
<name>A0A4P6Q0K7_9ACTN</name>
<sequence>MPPKPALQRTAVLALHWQVNTVRPEGFFGDLLSTPVRRSGAVHRAARFHAAARAAGAPVVFTRFTVPEGEGDLARNTAFMEAVGRAQERFRSDAPGAALIGVSRCRPPTSVVGLTASIELIYDKLNRVTVCVADRTDCREGRCSHADRAKVPARTDR</sequence>
<dbReference type="OrthoDB" id="9814140at2"/>
<organism evidence="2 3">
    <name type="scientific">Streptomonospora litoralis</name>
    <dbReference type="NCBI Taxonomy" id="2498135"/>
    <lineage>
        <taxon>Bacteria</taxon>
        <taxon>Bacillati</taxon>
        <taxon>Actinomycetota</taxon>
        <taxon>Actinomycetes</taxon>
        <taxon>Streptosporangiales</taxon>
        <taxon>Nocardiopsidaceae</taxon>
        <taxon>Streptomonospora</taxon>
    </lineage>
</organism>
<dbReference type="Proteomes" id="UP000292235">
    <property type="component" value="Chromosome"/>
</dbReference>